<accession>A0A1R2ATJ9</accession>
<keyword evidence="1" id="KW-0175">Coiled coil</keyword>
<dbReference type="AlphaFoldDB" id="A0A1R2ATJ9"/>
<protein>
    <submittedName>
        <fullName evidence="3">Uncharacterized protein</fullName>
    </submittedName>
</protein>
<evidence type="ECO:0000256" key="1">
    <source>
        <dbReference type="SAM" id="Coils"/>
    </source>
</evidence>
<keyword evidence="4" id="KW-1185">Reference proteome</keyword>
<dbReference type="Proteomes" id="UP000187209">
    <property type="component" value="Unassembled WGS sequence"/>
</dbReference>
<sequence>MSSHKVNLRLPSPGILTIETPNISRPKSTQPDPETPLQSDNTLFPLSTQSSYDSQRKSLPSSERLKNFLQVTSEKLKNISNTPESSKLSDTSCNHKAELAKLRIEISKLEAERNELLQANKEMSKTLKKINDIPQNDVDLNRVLKYAHFFTLRAKKNYIWSKSFDEIFESEEMLIQDIKLQNLKKTCLDLFQFILETLNEERESTSCRSSNLNSSLKDTSLPDIVVSSSSSGLTNDDILKICSKSGTLAQNISVHKQKIQQIYESLKDSVDMSKEILENPFTSGTKRSIMSFTPGLAGCENQEIFPSLRLEKTNSESSLGRMSRMTF</sequence>
<reference evidence="3 4" key="1">
    <citation type="submission" date="2016-11" db="EMBL/GenBank/DDBJ databases">
        <title>The macronuclear genome of Stentor coeruleus: a giant cell with tiny introns.</title>
        <authorList>
            <person name="Slabodnick M."/>
            <person name="Ruby J.G."/>
            <person name="Reiff S.B."/>
            <person name="Swart E.C."/>
            <person name="Gosai S."/>
            <person name="Prabakaran S."/>
            <person name="Witkowska E."/>
            <person name="Larue G.E."/>
            <person name="Fisher S."/>
            <person name="Freeman R.M."/>
            <person name="Gunawardena J."/>
            <person name="Chu W."/>
            <person name="Stover N.A."/>
            <person name="Gregory B.D."/>
            <person name="Nowacki M."/>
            <person name="Derisi J."/>
            <person name="Roy S.W."/>
            <person name="Marshall W.F."/>
            <person name="Sood P."/>
        </authorList>
    </citation>
    <scope>NUCLEOTIDE SEQUENCE [LARGE SCALE GENOMIC DNA]</scope>
    <source>
        <strain evidence="3">WM001</strain>
    </source>
</reference>
<proteinExistence type="predicted"/>
<name>A0A1R2ATJ9_9CILI</name>
<evidence type="ECO:0000256" key="2">
    <source>
        <dbReference type="SAM" id="MobiDB-lite"/>
    </source>
</evidence>
<evidence type="ECO:0000313" key="3">
    <source>
        <dbReference type="EMBL" id="OMJ67841.1"/>
    </source>
</evidence>
<evidence type="ECO:0000313" key="4">
    <source>
        <dbReference type="Proteomes" id="UP000187209"/>
    </source>
</evidence>
<comment type="caution">
    <text evidence="3">The sequence shown here is derived from an EMBL/GenBank/DDBJ whole genome shotgun (WGS) entry which is preliminary data.</text>
</comment>
<dbReference type="EMBL" id="MPUH01001427">
    <property type="protein sequence ID" value="OMJ67841.1"/>
    <property type="molecule type" value="Genomic_DNA"/>
</dbReference>
<feature type="region of interest" description="Disordered" evidence="2">
    <location>
        <begin position="1"/>
        <end position="63"/>
    </location>
</feature>
<gene>
    <name evidence="3" type="ORF">SteCoe_34890</name>
</gene>
<feature type="compositionally biased region" description="Polar residues" evidence="2">
    <location>
        <begin position="19"/>
        <end position="61"/>
    </location>
</feature>
<feature type="coiled-coil region" evidence="1">
    <location>
        <begin position="99"/>
        <end position="129"/>
    </location>
</feature>
<organism evidence="3 4">
    <name type="scientific">Stentor coeruleus</name>
    <dbReference type="NCBI Taxonomy" id="5963"/>
    <lineage>
        <taxon>Eukaryota</taxon>
        <taxon>Sar</taxon>
        <taxon>Alveolata</taxon>
        <taxon>Ciliophora</taxon>
        <taxon>Postciliodesmatophora</taxon>
        <taxon>Heterotrichea</taxon>
        <taxon>Heterotrichida</taxon>
        <taxon>Stentoridae</taxon>
        <taxon>Stentor</taxon>
    </lineage>
</organism>